<sequence>MCCDKNIICQDEDTRKGFCGGGGGGRVGGRGRRFSDYLIFRCGSLNNKKLSQKNKNETRGGRGGSISTTIASLFKG</sequence>
<reference evidence="3" key="1">
    <citation type="submission" date="2022-11" db="UniProtKB">
        <authorList>
            <consortium name="WormBaseParasite"/>
        </authorList>
    </citation>
    <scope>IDENTIFICATION</scope>
</reference>
<accession>A0A914NBN3</accession>
<dbReference type="AlphaFoldDB" id="A0A914NBN3"/>
<protein>
    <submittedName>
        <fullName evidence="3">Candidate secreted effector</fullName>
    </submittedName>
</protein>
<dbReference type="WBParaSite" id="Minc3s05212g37810">
    <property type="protein sequence ID" value="Minc3s05212g37810"/>
    <property type="gene ID" value="Minc3s05212g37810"/>
</dbReference>
<evidence type="ECO:0000313" key="3">
    <source>
        <dbReference type="WBParaSite" id="Minc3s05212g37810"/>
    </source>
</evidence>
<organism evidence="2 3">
    <name type="scientific">Meloidogyne incognita</name>
    <name type="common">Southern root-knot nematode worm</name>
    <name type="synonym">Oxyuris incognita</name>
    <dbReference type="NCBI Taxonomy" id="6306"/>
    <lineage>
        <taxon>Eukaryota</taxon>
        <taxon>Metazoa</taxon>
        <taxon>Ecdysozoa</taxon>
        <taxon>Nematoda</taxon>
        <taxon>Chromadorea</taxon>
        <taxon>Rhabditida</taxon>
        <taxon>Tylenchina</taxon>
        <taxon>Tylenchomorpha</taxon>
        <taxon>Tylenchoidea</taxon>
        <taxon>Meloidogynidae</taxon>
        <taxon>Meloidogyninae</taxon>
        <taxon>Meloidogyne</taxon>
        <taxon>Meloidogyne incognita group</taxon>
    </lineage>
</organism>
<evidence type="ECO:0000313" key="2">
    <source>
        <dbReference type="Proteomes" id="UP000887563"/>
    </source>
</evidence>
<keyword evidence="2" id="KW-1185">Reference proteome</keyword>
<feature type="region of interest" description="Disordered" evidence="1">
    <location>
        <begin position="52"/>
        <end position="76"/>
    </location>
</feature>
<name>A0A914NBN3_MELIC</name>
<proteinExistence type="predicted"/>
<evidence type="ECO:0000256" key="1">
    <source>
        <dbReference type="SAM" id="MobiDB-lite"/>
    </source>
</evidence>
<dbReference type="Proteomes" id="UP000887563">
    <property type="component" value="Unplaced"/>
</dbReference>